<evidence type="ECO:0000256" key="3">
    <source>
        <dbReference type="ARBA" id="ARBA00023002"/>
    </source>
</evidence>
<dbReference type="Proteomes" id="UP001530377">
    <property type="component" value="Unassembled WGS sequence"/>
</dbReference>
<dbReference type="AlphaFoldDB" id="A0ABD3RBP6"/>
<keyword evidence="8" id="KW-1185">Reference proteome</keyword>
<accession>A0ABD3RBP6</accession>
<evidence type="ECO:0000259" key="6">
    <source>
        <dbReference type="PROSITE" id="PS50186"/>
    </source>
</evidence>
<evidence type="ECO:0000259" key="5">
    <source>
        <dbReference type="PROSITE" id="PS50086"/>
    </source>
</evidence>
<dbReference type="Gene3D" id="1.10.472.80">
    <property type="entry name" value="Ypt/Rab-GAP domain of gyp1p, domain 3"/>
    <property type="match status" value="1"/>
</dbReference>
<dbReference type="InterPro" id="IPR006620">
    <property type="entry name" value="Pro_4_hyd_alph"/>
</dbReference>
<name>A0ABD3RBP6_9STRA</name>
<dbReference type="Gene3D" id="1.10.8.270">
    <property type="entry name" value="putative rabgap domain of human tbc1 domain family member 14 like domains"/>
    <property type="match status" value="1"/>
</dbReference>
<feature type="region of interest" description="Disordered" evidence="4">
    <location>
        <begin position="308"/>
        <end position="353"/>
    </location>
</feature>
<sequence length="925" mass="105938">MTSKMKRLFTHSSRQNSQGLSASVVVQSPTPDLDDSTLLDCSYSSSLVAKTPKERLTLLEIAIKLEQNVEVRDRYYHLRKYPQCFVCSEAVDYLVESKIASSREDAVRIGNEVMANVGNFEHVCEEHDFEDGYFFFRFIDPEPVTPLLTTYQQSGINRMDKYGFLIDEKDIPIVVKGVKGATEKINLFQIKADAKKWEGILDDVTANSKKMFNFINPSKVKHNTRRGLPDGMRRKAWMALTGVDLIIKAHPGKYDELVDKATVDYKKLHDHESADNFSISCALERIGVVLETIDRDINRTLPRHYLFQSGTKDKDDDQSSIMMESECESENVDSEDEDEEDKEEEESEDHSIKVEEKMKAFNESMDVLMSRMNCDEISCNEDTTSNDLQSSSHSEESFDIFEEAAEDDGVKTEGGNSKSRKSSAVEALKIAKGKGQESLRRVLRAYCMYDTDVGYCQGMNFITAMFLTLLSEEEAFWLLVVVMNEEPYKLRDMFGEDMAGTHEVLYIAEKLLSQFLPKLAMQLEEEMIHMSMFVTPWLLTVYTSTFPFDLVVRVWDSFLVEGWKVVYRVMLSLLEHASRDLAELKFEQILSYFREFPSTVHGQTIMADSFRIPLKSKHIQNHVIRWRRSKEQTKDGMAPTFTRRKKGGSKTSESGTGRNRESASISSKLSKPMSERSILSYKILTRRSAKTLEIEIENVSQKLVPILGTYKFAIMLHNVLSTEECSELIDRAEKKGFQDAIIINTKTKTRHRDCTRCFLDDVELANEWYDRIVNALKNTPFETKLKNAPWVQRSSGMNPCAIGLSEHFRLLKYKRRQFFQAHTDPPFVRTTSDGNCVSEMTYVSVQIYLNHNFKGGSTTFRSGDRYLEVKPRTGSILLFEHNILHEGQTVIQGKKYLLRTDVMYSTQSTSTTTRTVSGTTTTEQL</sequence>
<feature type="domain" description="Rab-GAP TBC" evidence="5">
    <location>
        <begin position="227"/>
        <end position="562"/>
    </location>
</feature>
<dbReference type="PANTHER" id="PTHR47219:SF9">
    <property type="entry name" value="GTPASE ACTIVATING PROTEIN AND CENTROSOME-ASSOCIATED, ISOFORM B"/>
    <property type="match status" value="1"/>
</dbReference>
<dbReference type="SUPFAM" id="SSF47923">
    <property type="entry name" value="Ypt/Rab-GAP domain of gyp1p"/>
    <property type="match status" value="2"/>
</dbReference>
<dbReference type="InterPro" id="IPR050302">
    <property type="entry name" value="Rab_GAP_TBC_domain"/>
</dbReference>
<evidence type="ECO:0000256" key="1">
    <source>
        <dbReference type="ARBA" id="ARBA00001961"/>
    </source>
</evidence>
<reference evidence="7 8" key="1">
    <citation type="submission" date="2024-10" db="EMBL/GenBank/DDBJ databases">
        <title>Updated reference genomes for cyclostephanoid diatoms.</title>
        <authorList>
            <person name="Roberts W.R."/>
            <person name="Alverson A.J."/>
        </authorList>
    </citation>
    <scope>NUCLEOTIDE SEQUENCE [LARGE SCALE GENOMIC DNA]</scope>
    <source>
        <strain evidence="7 8">AJA228-03</strain>
    </source>
</reference>
<dbReference type="Gene3D" id="1.10.10.10">
    <property type="entry name" value="Winged helix-like DNA-binding domain superfamily/Winged helix DNA-binding domain"/>
    <property type="match status" value="1"/>
</dbReference>
<feature type="region of interest" description="Disordered" evidence="4">
    <location>
        <begin position="629"/>
        <end position="670"/>
    </location>
</feature>
<dbReference type="EMBL" id="JALLPB020000330">
    <property type="protein sequence ID" value="KAL3810425.1"/>
    <property type="molecule type" value="Genomic_DNA"/>
</dbReference>
<dbReference type="PROSITE" id="PS50186">
    <property type="entry name" value="DEP"/>
    <property type="match status" value="1"/>
</dbReference>
<dbReference type="SUPFAM" id="SSF46785">
    <property type="entry name" value="Winged helix' DNA-binding domain"/>
    <property type="match status" value="1"/>
</dbReference>
<dbReference type="InterPro" id="IPR036390">
    <property type="entry name" value="WH_DNA-bd_sf"/>
</dbReference>
<proteinExistence type="predicted"/>
<dbReference type="SMART" id="SM00049">
    <property type="entry name" value="DEP"/>
    <property type="match status" value="1"/>
</dbReference>
<keyword evidence="3" id="KW-0560">Oxidoreductase</keyword>
<gene>
    <name evidence="7" type="ORF">ACHAXA_005633</name>
</gene>
<evidence type="ECO:0000256" key="2">
    <source>
        <dbReference type="ARBA" id="ARBA00022964"/>
    </source>
</evidence>
<feature type="compositionally biased region" description="Acidic residues" evidence="4">
    <location>
        <begin position="325"/>
        <end position="348"/>
    </location>
</feature>
<dbReference type="SMART" id="SM00702">
    <property type="entry name" value="P4Hc"/>
    <property type="match status" value="1"/>
</dbReference>
<evidence type="ECO:0000313" key="7">
    <source>
        <dbReference type="EMBL" id="KAL3810425.1"/>
    </source>
</evidence>
<dbReference type="CDD" id="cd04371">
    <property type="entry name" value="DEP"/>
    <property type="match status" value="1"/>
</dbReference>
<dbReference type="InterPro" id="IPR036388">
    <property type="entry name" value="WH-like_DNA-bd_sf"/>
</dbReference>
<dbReference type="GO" id="GO:0051213">
    <property type="term" value="F:dioxygenase activity"/>
    <property type="evidence" value="ECO:0007669"/>
    <property type="project" value="UniProtKB-KW"/>
</dbReference>
<evidence type="ECO:0000313" key="8">
    <source>
        <dbReference type="Proteomes" id="UP001530377"/>
    </source>
</evidence>
<dbReference type="SMART" id="SM00164">
    <property type="entry name" value="TBC"/>
    <property type="match status" value="1"/>
</dbReference>
<dbReference type="InterPro" id="IPR000195">
    <property type="entry name" value="Rab-GAP-TBC_dom"/>
</dbReference>
<dbReference type="Pfam" id="PF00566">
    <property type="entry name" value="RabGAP-TBC"/>
    <property type="match status" value="1"/>
</dbReference>
<protein>
    <submittedName>
        <fullName evidence="7">Uncharacterized protein</fullName>
    </submittedName>
</protein>
<dbReference type="Pfam" id="PF00610">
    <property type="entry name" value="DEP"/>
    <property type="match status" value="1"/>
</dbReference>
<dbReference type="InterPro" id="IPR044862">
    <property type="entry name" value="Pro_4_hyd_alph_FE2OG_OXY"/>
</dbReference>
<dbReference type="InterPro" id="IPR035969">
    <property type="entry name" value="Rab-GAP_TBC_sf"/>
</dbReference>
<dbReference type="PROSITE" id="PS50086">
    <property type="entry name" value="TBC_RABGAP"/>
    <property type="match status" value="1"/>
</dbReference>
<dbReference type="Gene3D" id="2.60.120.620">
    <property type="entry name" value="q2cbj1_9rhob like domain"/>
    <property type="match status" value="1"/>
</dbReference>
<dbReference type="Pfam" id="PF13640">
    <property type="entry name" value="2OG-FeII_Oxy_3"/>
    <property type="match status" value="1"/>
</dbReference>
<evidence type="ECO:0000256" key="4">
    <source>
        <dbReference type="SAM" id="MobiDB-lite"/>
    </source>
</evidence>
<feature type="domain" description="DEP" evidence="6">
    <location>
        <begin position="65"/>
        <end position="140"/>
    </location>
</feature>
<comment type="cofactor">
    <cofactor evidence="1">
        <name>L-ascorbate</name>
        <dbReference type="ChEBI" id="CHEBI:38290"/>
    </cofactor>
</comment>
<organism evidence="7 8">
    <name type="scientific">Cyclostephanos tholiformis</name>
    <dbReference type="NCBI Taxonomy" id="382380"/>
    <lineage>
        <taxon>Eukaryota</taxon>
        <taxon>Sar</taxon>
        <taxon>Stramenopiles</taxon>
        <taxon>Ochrophyta</taxon>
        <taxon>Bacillariophyta</taxon>
        <taxon>Coscinodiscophyceae</taxon>
        <taxon>Thalassiosirophycidae</taxon>
        <taxon>Stephanodiscales</taxon>
        <taxon>Stephanodiscaceae</taxon>
        <taxon>Cyclostephanos</taxon>
    </lineage>
</organism>
<comment type="caution">
    <text evidence="7">The sequence shown here is derived from an EMBL/GenBank/DDBJ whole genome shotgun (WGS) entry which is preliminary data.</text>
</comment>
<dbReference type="InterPro" id="IPR000591">
    <property type="entry name" value="DEP_dom"/>
</dbReference>
<dbReference type="PANTHER" id="PTHR47219">
    <property type="entry name" value="RAB GTPASE-ACTIVATING PROTEIN 1-LIKE"/>
    <property type="match status" value="1"/>
</dbReference>
<keyword evidence="2" id="KW-0223">Dioxygenase</keyword>